<dbReference type="GO" id="GO:0008331">
    <property type="term" value="F:high voltage-gated calcium channel activity"/>
    <property type="evidence" value="ECO:0007669"/>
    <property type="project" value="TreeGrafter"/>
</dbReference>
<evidence type="ECO:0000256" key="9">
    <source>
        <dbReference type="ARBA" id="ARBA00022882"/>
    </source>
</evidence>
<feature type="transmembrane region" description="Helical" evidence="19">
    <location>
        <begin position="1544"/>
        <end position="1564"/>
    </location>
</feature>
<keyword evidence="9" id="KW-0851">Voltage-gated channel</keyword>
<dbReference type="FunFam" id="1.20.120.350:FF:000098">
    <property type="entry name" value="Calcium channel subunit Cch1"/>
    <property type="match status" value="1"/>
</dbReference>
<feature type="transmembrane region" description="Helical" evidence="19">
    <location>
        <begin position="1462"/>
        <end position="1484"/>
    </location>
</feature>
<feature type="region of interest" description="Disordered" evidence="18">
    <location>
        <begin position="1080"/>
        <end position="1108"/>
    </location>
</feature>
<dbReference type="EMBL" id="ML976079">
    <property type="protein sequence ID" value="KAF1939554.1"/>
    <property type="molecule type" value="Genomic_DNA"/>
</dbReference>
<keyword evidence="12 19" id="KW-0472">Membrane</keyword>
<feature type="transmembrane region" description="Helical" evidence="19">
    <location>
        <begin position="1576"/>
        <end position="1594"/>
    </location>
</feature>
<dbReference type="PROSITE" id="PS50222">
    <property type="entry name" value="EF_HAND_2"/>
    <property type="match status" value="1"/>
</dbReference>
<feature type="transmembrane region" description="Helical" evidence="19">
    <location>
        <begin position="1250"/>
        <end position="1272"/>
    </location>
</feature>
<dbReference type="Gene3D" id="1.10.238.10">
    <property type="entry name" value="EF-hand"/>
    <property type="match status" value="1"/>
</dbReference>
<dbReference type="InterPro" id="IPR050599">
    <property type="entry name" value="VDCC_alpha-1_subunit"/>
</dbReference>
<dbReference type="InterPro" id="IPR005821">
    <property type="entry name" value="Ion_trans_dom"/>
</dbReference>
<evidence type="ECO:0000256" key="13">
    <source>
        <dbReference type="ARBA" id="ARBA00023180"/>
    </source>
</evidence>
<keyword evidence="2" id="KW-0813">Transport</keyword>
<dbReference type="InterPro" id="IPR011992">
    <property type="entry name" value="EF-hand-dom_pair"/>
</dbReference>
<feature type="transmembrane region" description="Helical" evidence="19">
    <location>
        <begin position="1209"/>
        <end position="1230"/>
    </location>
</feature>
<organism evidence="21 22">
    <name type="scientific">Clathrospora elynae</name>
    <dbReference type="NCBI Taxonomy" id="706981"/>
    <lineage>
        <taxon>Eukaryota</taxon>
        <taxon>Fungi</taxon>
        <taxon>Dikarya</taxon>
        <taxon>Ascomycota</taxon>
        <taxon>Pezizomycotina</taxon>
        <taxon>Dothideomycetes</taxon>
        <taxon>Pleosporomycetidae</taxon>
        <taxon>Pleosporales</taxon>
        <taxon>Diademaceae</taxon>
        <taxon>Clathrospora</taxon>
    </lineage>
</organism>
<feature type="transmembrane region" description="Helical" evidence="19">
    <location>
        <begin position="846"/>
        <end position="863"/>
    </location>
</feature>
<feature type="region of interest" description="Disordered" evidence="18">
    <location>
        <begin position="2008"/>
        <end position="2077"/>
    </location>
</feature>
<evidence type="ECO:0000313" key="21">
    <source>
        <dbReference type="EMBL" id="KAF1939554.1"/>
    </source>
</evidence>
<keyword evidence="3" id="KW-1003">Cell membrane</keyword>
<keyword evidence="5" id="KW-0109">Calcium transport</keyword>
<accession>A0A6A5SIQ6</accession>
<evidence type="ECO:0000259" key="20">
    <source>
        <dbReference type="PROSITE" id="PS50222"/>
    </source>
</evidence>
<evidence type="ECO:0000256" key="12">
    <source>
        <dbReference type="ARBA" id="ARBA00023136"/>
    </source>
</evidence>
<feature type="transmembrane region" description="Helical" evidence="19">
    <location>
        <begin position="1662"/>
        <end position="1686"/>
    </location>
</feature>
<keyword evidence="7 19" id="KW-0812">Transmembrane</keyword>
<feature type="transmembrane region" description="Helical" evidence="19">
    <location>
        <begin position="405"/>
        <end position="429"/>
    </location>
</feature>
<feature type="region of interest" description="Disordered" evidence="18">
    <location>
        <begin position="306"/>
        <end position="333"/>
    </location>
</feature>
<feature type="transmembrane region" description="Helical" evidence="19">
    <location>
        <begin position="812"/>
        <end position="834"/>
    </location>
</feature>
<keyword evidence="11" id="KW-0406">Ion transport</keyword>
<feature type="compositionally biased region" description="Polar residues" evidence="18">
    <location>
        <begin position="1"/>
        <end position="18"/>
    </location>
</feature>
<name>A0A6A5SIQ6_9PLEO</name>
<dbReference type="PANTHER" id="PTHR45628:SF7">
    <property type="entry name" value="VOLTAGE-DEPENDENT CALCIUM CHANNEL TYPE A SUBUNIT ALPHA-1"/>
    <property type="match status" value="1"/>
</dbReference>
<feature type="transmembrane region" description="Helical" evidence="19">
    <location>
        <begin position="714"/>
        <end position="738"/>
    </location>
</feature>
<keyword evidence="13" id="KW-0325">Glycoprotein</keyword>
<comment type="function">
    <text evidence="15">Voltage-gated, high-affinity calcium channel that functions together with MID1 to mediate calcium entry into cells. Required during conditions of environmental stress.</text>
</comment>
<feature type="transmembrane region" description="Helical" evidence="19">
    <location>
        <begin position="1756"/>
        <end position="1781"/>
    </location>
</feature>
<dbReference type="Pfam" id="PF00520">
    <property type="entry name" value="Ion_trans"/>
    <property type="match status" value="4"/>
</dbReference>
<feature type="transmembrane region" description="Helical" evidence="19">
    <location>
        <begin position="577"/>
        <end position="600"/>
    </location>
</feature>
<dbReference type="InterPro" id="IPR027359">
    <property type="entry name" value="Volt_channel_dom_sf"/>
</dbReference>
<feature type="region of interest" description="Disordered" evidence="18">
    <location>
        <begin position="454"/>
        <end position="477"/>
    </location>
</feature>
<keyword evidence="10 19" id="KW-1133">Transmembrane helix</keyword>
<feature type="domain" description="EF-hand" evidence="20">
    <location>
        <begin position="1800"/>
        <end position="1835"/>
    </location>
</feature>
<evidence type="ECO:0000256" key="15">
    <source>
        <dbReference type="ARBA" id="ARBA00057587"/>
    </source>
</evidence>
<dbReference type="Gene3D" id="1.10.287.70">
    <property type="match status" value="4"/>
</dbReference>
<feature type="compositionally biased region" description="Polar residues" evidence="18">
    <location>
        <begin position="2045"/>
        <end position="2076"/>
    </location>
</feature>
<keyword evidence="6" id="KW-0107">Calcium channel</keyword>
<dbReference type="FunFam" id="1.20.120.350:FF:000079">
    <property type="entry name" value="Calcium channel subunit Cch1"/>
    <property type="match status" value="1"/>
</dbReference>
<evidence type="ECO:0000256" key="1">
    <source>
        <dbReference type="ARBA" id="ARBA00004651"/>
    </source>
</evidence>
<dbReference type="GO" id="GO:0098703">
    <property type="term" value="P:calcium ion import across plasma membrane"/>
    <property type="evidence" value="ECO:0007669"/>
    <property type="project" value="TreeGrafter"/>
</dbReference>
<feature type="transmembrane region" description="Helical" evidence="19">
    <location>
        <begin position="779"/>
        <end position="800"/>
    </location>
</feature>
<evidence type="ECO:0000256" key="7">
    <source>
        <dbReference type="ARBA" id="ARBA00022692"/>
    </source>
</evidence>
<feature type="region of interest" description="Disordered" evidence="18">
    <location>
        <begin position="216"/>
        <end position="248"/>
    </location>
</feature>
<evidence type="ECO:0000256" key="18">
    <source>
        <dbReference type="SAM" id="MobiDB-lite"/>
    </source>
</evidence>
<dbReference type="SUPFAM" id="SSF47473">
    <property type="entry name" value="EF-hand"/>
    <property type="match status" value="1"/>
</dbReference>
<dbReference type="OrthoDB" id="416585at2759"/>
<keyword evidence="8" id="KW-0106">Calcium</keyword>
<evidence type="ECO:0000256" key="4">
    <source>
        <dbReference type="ARBA" id="ARBA00022553"/>
    </source>
</evidence>
<proteinExistence type="inferred from homology"/>
<comment type="similarity">
    <text evidence="16">Belongs to the calcium channel alpha-1 subunit (TC 1.A.1.11) family.</text>
</comment>
<dbReference type="FunFam" id="1.10.287.70:FF:000093">
    <property type="entry name" value="Calcium channel subunit Cch1"/>
    <property type="match status" value="1"/>
</dbReference>
<dbReference type="GO" id="GO:0005509">
    <property type="term" value="F:calcium ion binding"/>
    <property type="evidence" value="ECO:0007669"/>
    <property type="project" value="InterPro"/>
</dbReference>
<evidence type="ECO:0000256" key="2">
    <source>
        <dbReference type="ARBA" id="ARBA00022448"/>
    </source>
</evidence>
<feature type="transmembrane region" description="Helical" evidence="19">
    <location>
        <begin position="1345"/>
        <end position="1366"/>
    </location>
</feature>
<dbReference type="PANTHER" id="PTHR45628">
    <property type="entry name" value="VOLTAGE-DEPENDENT CALCIUM CHANNEL TYPE A SUBUNIT ALPHA-1"/>
    <property type="match status" value="1"/>
</dbReference>
<dbReference type="Proteomes" id="UP000800038">
    <property type="component" value="Unassembled WGS sequence"/>
</dbReference>
<dbReference type="FunFam" id="1.10.287.70:FF:000118">
    <property type="entry name" value="Calcium channel subunit Cch1"/>
    <property type="match status" value="1"/>
</dbReference>
<reference evidence="21" key="1">
    <citation type="journal article" date="2020" name="Stud. Mycol.">
        <title>101 Dothideomycetes genomes: a test case for predicting lifestyles and emergence of pathogens.</title>
        <authorList>
            <person name="Haridas S."/>
            <person name="Albert R."/>
            <person name="Binder M."/>
            <person name="Bloem J."/>
            <person name="Labutti K."/>
            <person name="Salamov A."/>
            <person name="Andreopoulos B."/>
            <person name="Baker S."/>
            <person name="Barry K."/>
            <person name="Bills G."/>
            <person name="Bluhm B."/>
            <person name="Cannon C."/>
            <person name="Castanera R."/>
            <person name="Culley D."/>
            <person name="Daum C."/>
            <person name="Ezra D."/>
            <person name="Gonzalez J."/>
            <person name="Henrissat B."/>
            <person name="Kuo A."/>
            <person name="Liang C."/>
            <person name="Lipzen A."/>
            <person name="Lutzoni F."/>
            <person name="Magnuson J."/>
            <person name="Mondo S."/>
            <person name="Nolan M."/>
            <person name="Ohm R."/>
            <person name="Pangilinan J."/>
            <person name="Park H.-J."/>
            <person name="Ramirez L."/>
            <person name="Alfaro M."/>
            <person name="Sun H."/>
            <person name="Tritt A."/>
            <person name="Yoshinaga Y."/>
            <person name="Zwiers L.-H."/>
            <person name="Turgeon B."/>
            <person name="Goodwin S."/>
            <person name="Spatafora J."/>
            <person name="Crous P."/>
            <person name="Grigoriev I."/>
        </authorList>
    </citation>
    <scope>NUCLEOTIDE SEQUENCE</scope>
    <source>
        <strain evidence="21">CBS 161.51</strain>
    </source>
</reference>
<evidence type="ECO:0000256" key="3">
    <source>
        <dbReference type="ARBA" id="ARBA00022475"/>
    </source>
</evidence>
<evidence type="ECO:0000256" key="6">
    <source>
        <dbReference type="ARBA" id="ARBA00022673"/>
    </source>
</evidence>
<keyword evidence="22" id="KW-1185">Reference proteome</keyword>
<dbReference type="SUPFAM" id="SSF81324">
    <property type="entry name" value="Voltage-gated potassium channels"/>
    <property type="match status" value="4"/>
</dbReference>
<keyword evidence="14" id="KW-0407">Ion channel</keyword>
<feature type="region of interest" description="Disordered" evidence="18">
    <location>
        <begin position="2090"/>
        <end position="2111"/>
    </location>
</feature>
<dbReference type="GO" id="GO:0005891">
    <property type="term" value="C:voltage-gated calcium channel complex"/>
    <property type="evidence" value="ECO:0007669"/>
    <property type="project" value="TreeGrafter"/>
</dbReference>
<feature type="compositionally biased region" description="Basic and acidic residues" evidence="18">
    <location>
        <begin position="24"/>
        <end position="46"/>
    </location>
</feature>
<dbReference type="Gene3D" id="1.20.120.350">
    <property type="entry name" value="Voltage-gated potassium channels. Chain C"/>
    <property type="match status" value="4"/>
</dbReference>
<feature type="transmembrane region" description="Helical" evidence="19">
    <location>
        <begin position="1284"/>
        <end position="1302"/>
    </location>
</feature>
<sequence>MSYPDPNQRQSSTHQSIPLQDLNRPPDENDEHALHPHQRTLSDRGRNLLRQTGAIATGGQFRDSQYSPIAEVSPSPTRHARPQINTNVPLGNSAIRQVVEEEPGSPLDAGAFQAAIGFGMGMEFQGETSPPITTPGSSQMSYTPYQREPYADRSTSEDQDYFSPTYDDTARLTDSQHLQPMSGAAVSTSPYQQDRSSFQSVHFLSPGGASPITRHGNDIGQAEAGAGDLRNSRGSKRSLSPGQLESPLHRAGTIMRNMSQRVVNVSNDSQIAERTLNRKSTLRHARLAEPPSFPAFPAYATDGAASPAPSIPIEKPPSPVVHSRRPSASWQRPRNPLRGRSLGIFSPDSKLRIKLCDLLVHPATEPLLLLLIVIQTVLLAVDARTKATYEPGHSKALSKFTGIDYTLLSLFIVYTLEAIVRIIVSGFFVNPVEYSTINRQVGLREAIMSKTNQLFGGPQRQPSQRRTGTNNDLGQDPQQPSVLRAFTTAQMHPDIGPGDIREQQRIRLAHRAYLRHSFNRTDFIAIVSFWIAFILGIFNIDNSRVILVFEMLSCLRIIRLLNLTSGTSVILRSLKKAAPLLVNVAFLIGFFWLLFSIVGVQSFKSSLRRHCVWQDPETQEKFVNEGQFCGGYLENVPGHIPQGYIHALGGPPGLIPGKGYLCPKGSFCVEDKNPYNDTKSFDNILQSLELVFVIMSSNTWSDLLYTVADTDYLISSLFFIVAILILSLWLISLLIAVITSSFQIIREESKTSAFTGEEFKEDDNEKEEQKQRVSSLKRLYDRTSWAWIIVIAFGLVSQMMRSANMSDSRRAFISSAETVVTLILFVEIIIRFAVDWRHFFGSRRNITDLMIALITAIIQIPAIKHAYGGRAYDWLTVFQIIRVYRVVLAIPMTRDLIMIVFGNVSGLLNLILFVFLLTFLASIFASQLFRGEIPEEADGETIRVPFFDIYNSFLGMYQIFSSENWTTILYTVTGNQKEFGTAWIGASFCVMWFIFANFIVMNMFIAVIQENFDVSEDEKRLQQVKAFLQQKEDGLSSSYGNLSLSSIFKLGQASRRDPLDYGHAATEMLLKDAVVRDFLDEGDGNESPQDEDPRPGIRPSKTIAGSGPMSTMWQRFVRRIKHREPNPFYAPLDFGRAYEDLDPRRMAKEVVSATEKRKKAQREYLRNHPRYNVSLFFFKPHNPIRKLCQRIVGPGRGDRIEGVAPSVPIWYAFSAFIYAAIIAMVLLACITTPLYQREYFLTHNFSVKNWFVWVDTGFAVLFSIEALVKVIADGFFWTPNAYFRGSWGFIDGVVLITLWINVGTSFMNEGQITRTVGAFKALRALRLLNISDSARNHFHSLIVRGWWKLVSAAFVSLSLLIPFAIYGLNLFVGQLQACNDGDFGSTDLRDCVGEYASTPFGWNVLAPRQAANPYFDFDNFGNSLFILFQIVSQEGWTDIMWAAMSITGVFSQPQPYTAQGNAVYFIIFNLLGAVFVLTLFVSVFMRNYTEQTGVAFLTTDQRSWLELRKLLRQVSPSKRPSSTKQRETWEEWCYRRAVRKTGQWQRFITGVLILHLMLLCLEWYPGYGPWETAREYIFLALTITFIANVVIRIIGLSWHRFRKSSWDMFSIFAVTGTFVTSILVLAKDDVRVFVQLHKLCLVSIALLLIPRNNQLDQLFKTAAASLAAIANLLATWFVLFLVYAIALTQTFGLTRFGPNETGNINFRTVPKALIFLYTMSMGEGWNQFMEDFASVEKPFCTVGDRYFNSDCGSPEWARALFITWNILSMYIFVNLFVSLIYESFSYVYQRSSGLSVISREEIRRFKQAWAEFDPNGTGYISRDVFPRLLGELSGIFEMRIYDGDFTVRSIIEECSIKSRRESNLPVSGREPTPEIDINKLNSRLAQLPIIEIRRRRARMNTFYEEVLVSSDPDRGIQFTALLMILAHHKVINDNKSLRLEEFLRRRARLQRVEEAVRRNVVVGFFDTLYWARRFRRAQDQKKQGRMATIPQFTVPEIFIDDEDITNAKRGQQSAHGSPLFSPQDLYAPSSPGLRGRSHTPPHLDTLSSRSHSRANSIQQTPTGSPTRASQLPSPFSLSGAEQDWQFASALSQPPSPLEPDPGLSVSRSRANSTVSAADVLEVLDNSAWGESIRRSFTQRRRS</sequence>
<evidence type="ECO:0000256" key="17">
    <source>
        <dbReference type="ARBA" id="ARBA00067459"/>
    </source>
</evidence>
<evidence type="ECO:0000313" key="22">
    <source>
        <dbReference type="Proteomes" id="UP000800038"/>
    </source>
</evidence>
<feature type="transmembrane region" description="Helical" evidence="19">
    <location>
        <begin position="982"/>
        <end position="1005"/>
    </location>
</feature>
<dbReference type="InterPro" id="IPR002048">
    <property type="entry name" value="EF_hand_dom"/>
</dbReference>
<feature type="transmembrane region" description="Helical" evidence="19">
    <location>
        <begin position="523"/>
        <end position="540"/>
    </location>
</feature>
<evidence type="ECO:0000256" key="8">
    <source>
        <dbReference type="ARBA" id="ARBA00022837"/>
    </source>
</evidence>
<evidence type="ECO:0000256" key="5">
    <source>
        <dbReference type="ARBA" id="ARBA00022568"/>
    </source>
</evidence>
<evidence type="ECO:0000256" key="14">
    <source>
        <dbReference type="ARBA" id="ARBA00023303"/>
    </source>
</evidence>
<evidence type="ECO:0000256" key="10">
    <source>
        <dbReference type="ARBA" id="ARBA00022989"/>
    </source>
</evidence>
<feature type="region of interest" description="Disordered" evidence="18">
    <location>
        <begin position="1"/>
        <end position="86"/>
    </location>
</feature>
<evidence type="ECO:0000256" key="16">
    <source>
        <dbReference type="ARBA" id="ARBA00061395"/>
    </source>
</evidence>
<feature type="compositionally biased region" description="Acidic residues" evidence="18">
    <location>
        <begin position="1080"/>
        <end position="1090"/>
    </location>
</feature>
<feature type="transmembrane region" description="Helical" evidence="19">
    <location>
        <begin position="908"/>
        <end position="929"/>
    </location>
</feature>
<feature type="transmembrane region" description="Helical" evidence="19">
    <location>
        <begin position="1606"/>
        <end position="1626"/>
    </location>
</feature>
<gene>
    <name evidence="21" type="ORF">EJ02DRAFT_436306</name>
</gene>
<comment type="subcellular location">
    <subcellularLocation>
        <location evidence="1">Cell membrane</location>
        <topology evidence="1">Multi-pass membrane protein</topology>
    </subcellularLocation>
</comment>
<dbReference type="FunFam" id="1.20.120.350:FF:000063">
    <property type="entry name" value="Calcium channel subunit Cch1"/>
    <property type="match status" value="1"/>
</dbReference>
<evidence type="ECO:0000256" key="19">
    <source>
        <dbReference type="SAM" id="Phobius"/>
    </source>
</evidence>
<keyword evidence="4" id="KW-0597">Phosphoprotein</keyword>
<evidence type="ECO:0000256" key="11">
    <source>
        <dbReference type="ARBA" id="ARBA00023065"/>
    </source>
</evidence>
<protein>
    <recommendedName>
        <fullName evidence="17">Calcium-channel protein CCH1</fullName>
    </recommendedName>
</protein>